<dbReference type="Proteomes" id="UP000285146">
    <property type="component" value="Unassembled WGS sequence"/>
</dbReference>
<sequence>MIQNILEIDPIPTVKPDPTHYQVAGDVGFTTLWVVFVIFLVASGFFSLLAWNVPVSKRLYHIITTVITITAALSYFSQATGHGVSLQCHTVRDHNDHVPDTFHDECREVFFARYIDWAITTPLLLLDLSLLAGIDGAHTLLAIIADVIMVLTGLFAAYGSERTAQRWGWYAIALISYVFVIWHIALHGAKSVKAKGTTVVKLFGSLALFTFIIWTAYPIVWGIADGARKVSVDTEILAYAVLDVLAKVVFGSWLLISHRRIPETNVDIGGYWAHGLSNEGRIRIGDD</sequence>
<feature type="transmembrane region" description="Helical" evidence="11">
    <location>
        <begin position="58"/>
        <end position="76"/>
    </location>
</feature>
<dbReference type="GO" id="GO:0009881">
    <property type="term" value="F:photoreceptor activity"/>
    <property type="evidence" value="ECO:0007669"/>
    <property type="project" value="UniProtKB-KW"/>
</dbReference>
<protein>
    <recommendedName>
        <fullName evidence="14">Opsin-1</fullName>
    </recommendedName>
</protein>
<dbReference type="AlphaFoldDB" id="A0A423WAS8"/>
<organism evidence="12 13">
    <name type="scientific">Cytospora leucostoma</name>
    <dbReference type="NCBI Taxonomy" id="1230097"/>
    <lineage>
        <taxon>Eukaryota</taxon>
        <taxon>Fungi</taxon>
        <taxon>Dikarya</taxon>
        <taxon>Ascomycota</taxon>
        <taxon>Pezizomycotina</taxon>
        <taxon>Sordariomycetes</taxon>
        <taxon>Sordariomycetidae</taxon>
        <taxon>Diaporthales</taxon>
        <taxon>Cytosporaceae</taxon>
        <taxon>Cytospora</taxon>
    </lineage>
</organism>
<feature type="transmembrane region" description="Helical" evidence="11">
    <location>
        <begin position="236"/>
        <end position="256"/>
    </location>
</feature>
<evidence type="ECO:0000256" key="3">
    <source>
        <dbReference type="ARBA" id="ARBA00022543"/>
    </source>
</evidence>
<keyword evidence="9 11" id="KW-0472">Membrane</keyword>
<evidence type="ECO:0000256" key="2">
    <source>
        <dbReference type="ARBA" id="ARBA00008130"/>
    </source>
</evidence>
<dbReference type="InParanoid" id="A0A423WAS8"/>
<evidence type="ECO:0000256" key="5">
    <source>
        <dbReference type="ARBA" id="ARBA00022692"/>
    </source>
</evidence>
<keyword evidence="3" id="KW-0600">Photoreceptor protein</keyword>
<dbReference type="InterPro" id="IPR001425">
    <property type="entry name" value="Arc/bac/fun_rhodopsins"/>
</dbReference>
<gene>
    <name evidence="12" type="ORF">VPNG_07967</name>
</gene>
<dbReference type="InterPro" id="IPR018229">
    <property type="entry name" value="Rhodopsin_retinal_BS"/>
</dbReference>
<evidence type="ECO:0000256" key="7">
    <source>
        <dbReference type="ARBA" id="ARBA00022989"/>
    </source>
</evidence>
<keyword evidence="10" id="KW-0675">Receptor</keyword>
<dbReference type="PANTHER" id="PTHR28286:SF2">
    <property type="entry name" value="BACTERIORHODOPSIN _OPSIN, NOPA (EUROFUNG)"/>
    <property type="match status" value="1"/>
</dbReference>
<dbReference type="EMBL" id="LKEB01000056">
    <property type="protein sequence ID" value="ROW00468.1"/>
    <property type="molecule type" value="Genomic_DNA"/>
</dbReference>
<keyword evidence="13" id="KW-1185">Reference proteome</keyword>
<keyword evidence="8" id="KW-0157">Chromophore</keyword>
<evidence type="ECO:0000256" key="9">
    <source>
        <dbReference type="ARBA" id="ARBA00023136"/>
    </source>
</evidence>
<dbReference type="GO" id="GO:0005783">
    <property type="term" value="C:endoplasmic reticulum"/>
    <property type="evidence" value="ECO:0007669"/>
    <property type="project" value="TreeGrafter"/>
</dbReference>
<evidence type="ECO:0000256" key="10">
    <source>
        <dbReference type="ARBA" id="ARBA00023170"/>
    </source>
</evidence>
<comment type="caution">
    <text evidence="12">The sequence shown here is derived from an EMBL/GenBank/DDBJ whole genome shotgun (WGS) entry which is preliminary data.</text>
</comment>
<dbReference type="FunFam" id="1.20.1070.10:FF:000160">
    <property type="entry name" value="Related to Opsin-1"/>
    <property type="match status" value="1"/>
</dbReference>
<evidence type="ECO:0000313" key="12">
    <source>
        <dbReference type="EMBL" id="ROW00468.1"/>
    </source>
</evidence>
<dbReference type="PROSITE" id="PS00950">
    <property type="entry name" value="BACTERIAL_OPSIN_1"/>
    <property type="match status" value="1"/>
</dbReference>
<dbReference type="PANTHER" id="PTHR28286">
    <property type="match status" value="1"/>
</dbReference>
<keyword evidence="7 11" id="KW-1133">Transmembrane helix</keyword>
<dbReference type="SMART" id="SM01021">
    <property type="entry name" value="Bac_rhodopsin"/>
    <property type="match status" value="1"/>
</dbReference>
<accession>A0A423WAS8</accession>
<comment type="subcellular location">
    <subcellularLocation>
        <location evidence="1">Membrane</location>
        <topology evidence="1">Multi-pass membrane protein</topology>
    </subcellularLocation>
</comment>
<comment type="similarity">
    <text evidence="2">Belongs to the archaeal/bacterial/fungal opsin family.</text>
</comment>
<dbReference type="PRINTS" id="PR00251">
    <property type="entry name" value="BACTRLOPSIN"/>
</dbReference>
<reference evidence="12 13" key="1">
    <citation type="submission" date="2015-09" db="EMBL/GenBank/DDBJ databases">
        <title>Host preference determinants of Valsa canker pathogens revealed by comparative genomics.</title>
        <authorList>
            <person name="Yin Z."/>
            <person name="Huang L."/>
        </authorList>
    </citation>
    <scope>NUCLEOTIDE SEQUENCE [LARGE SCALE GENOMIC DNA]</scope>
    <source>
        <strain evidence="12 13">SXYLt</strain>
    </source>
</reference>
<dbReference type="GO" id="GO:0007602">
    <property type="term" value="P:phototransduction"/>
    <property type="evidence" value="ECO:0007669"/>
    <property type="project" value="UniProtKB-KW"/>
</dbReference>
<keyword evidence="5 11" id="KW-0812">Transmembrane</keyword>
<evidence type="ECO:0000256" key="4">
    <source>
        <dbReference type="ARBA" id="ARBA00022606"/>
    </source>
</evidence>
<feature type="transmembrane region" description="Helical" evidence="11">
    <location>
        <begin position="114"/>
        <end position="133"/>
    </location>
</feature>
<feature type="transmembrane region" description="Helical" evidence="11">
    <location>
        <begin position="198"/>
        <end position="224"/>
    </location>
</feature>
<proteinExistence type="inferred from homology"/>
<dbReference type="GO" id="GO:0005886">
    <property type="term" value="C:plasma membrane"/>
    <property type="evidence" value="ECO:0007669"/>
    <property type="project" value="TreeGrafter"/>
</dbReference>
<dbReference type="SUPFAM" id="SSF81321">
    <property type="entry name" value="Family A G protein-coupled receptor-like"/>
    <property type="match status" value="1"/>
</dbReference>
<feature type="transmembrane region" description="Helical" evidence="11">
    <location>
        <begin position="167"/>
        <end position="186"/>
    </location>
</feature>
<keyword evidence="6" id="KW-0681">Retinal protein</keyword>
<evidence type="ECO:0000313" key="13">
    <source>
        <dbReference type="Proteomes" id="UP000285146"/>
    </source>
</evidence>
<dbReference type="GO" id="GO:0005216">
    <property type="term" value="F:monoatomic ion channel activity"/>
    <property type="evidence" value="ECO:0007669"/>
    <property type="project" value="InterPro"/>
</dbReference>
<evidence type="ECO:0000256" key="1">
    <source>
        <dbReference type="ARBA" id="ARBA00004141"/>
    </source>
</evidence>
<dbReference type="PROSITE" id="PS00327">
    <property type="entry name" value="BACTERIAL_OPSIN_RET"/>
    <property type="match status" value="1"/>
</dbReference>
<evidence type="ECO:0000256" key="11">
    <source>
        <dbReference type="SAM" id="Phobius"/>
    </source>
</evidence>
<evidence type="ECO:0008006" key="14">
    <source>
        <dbReference type="Google" id="ProtNLM"/>
    </source>
</evidence>
<evidence type="ECO:0000256" key="6">
    <source>
        <dbReference type="ARBA" id="ARBA00022925"/>
    </source>
</evidence>
<dbReference type="CDD" id="cd15028">
    <property type="entry name" value="7tm_Opsin-1_euk"/>
    <property type="match status" value="1"/>
</dbReference>
<keyword evidence="4" id="KW-0716">Sensory transduction</keyword>
<feature type="transmembrane region" description="Helical" evidence="11">
    <location>
        <begin position="31"/>
        <end position="51"/>
    </location>
</feature>
<feature type="transmembrane region" description="Helical" evidence="11">
    <location>
        <begin position="140"/>
        <end position="161"/>
    </location>
</feature>
<dbReference type="Gene3D" id="1.20.1070.10">
    <property type="entry name" value="Rhodopsin 7-helix transmembrane proteins"/>
    <property type="match status" value="1"/>
</dbReference>
<dbReference type="OrthoDB" id="10261467at2759"/>
<dbReference type="Pfam" id="PF01036">
    <property type="entry name" value="Bac_rhodopsin"/>
    <property type="match status" value="1"/>
</dbReference>
<evidence type="ECO:0000256" key="8">
    <source>
        <dbReference type="ARBA" id="ARBA00022991"/>
    </source>
</evidence>
<name>A0A423WAS8_9PEZI</name>